<dbReference type="Proteomes" id="UP000002204">
    <property type="component" value="Chromosome"/>
</dbReference>
<dbReference type="EMBL" id="AP008957">
    <property type="protein sequence ID" value="BAH32153.1"/>
    <property type="molecule type" value="Genomic_DNA"/>
</dbReference>
<organism evidence="2 3">
    <name type="scientific">Rhodococcus erythropolis (strain PR4 / NBRC 100887)</name>
    <dbReference type="NCBI Taxonomy" id="234621"/>
    <lineage>
        <taxon>Bacteria</taxon>
        <taxon>Bacillati</taxon>
        <taxon>Actinomycetota</taxon>
        <taxon>Actinomycetes</taxon>
        <taxon>Mycobacteriales</taxon>
        <taxon>Nocardiaceae</taxon>
        <taxon>Rhodococcus</taxon>
        <taxon>Rhodococcus erythropolis group</taxon>
    </lineage>
</organism>
<dbReference type="AlphaFoldDB" id="C0ZTI0"/>
<evidence type="ECO:0008006" key="4">
    <source>
        <dbReference type="Google" id="ProtNLM"/>
    </source>
</evidence>
<accession>C0ZTI0</accession>
<evidence type="ECO:0000313" key="2">
    <source>
        <dbReference type="EMBL" id="BAH32153.1"/>
    </source>
</evidence>
<evidence type="ECO:0000256" key="1">
    <source>
        <dbReference type="SAM" id="SignalP"/>
    </source>
</evidence>
<feature type="chain" id="PRO_5002904172" description="Alternate-type signal peptide domain-containing protein" evidence="1">
    <location>
        <begin position="28"/>
        <end position="199"/>
    </location>
</feature>
<dbReference type="KEGG" id="rer:RER_14450"/>
<reference evidence="2 3" key="2">
    <citation type="journal article" date="2006" name="Environ. Microbiol.">
        <title>Sequence analysis of three plasmids harboured in Rhodococcus erythropolis strain PR4.</title>
        <authorList>
            <person name="Sekine M."/>
            <person name="Tanikawa S."/>
            <person name="Omata S."/>
            <person name="Saito M."/>
            <person name="Fujisawa T."/>
            <person name="Tsukatani N."/>
            <person name="Tajima T."/>
            <person name="Sekigawa T."/>
            <person name="Kosugi H."/>
            <person name="Matsuo Y."/>
            <person name="Nishiko R."/>
            <person name="Imamura K."/>
            <person name="Ito M."/>
            <person name="Narita H."/>
            <person name="Tago S."/>
            <person name="Fujita N."/>
            <person name="Harayama S."/>
        </authorList>
    </citation>
    <scope>NUCLEOTIDE SEQUENCE [LARGE SCALE GENOMIC DNA]</scope>
    <source>
        <strain evidence="3">PR4 / NBRC 100887</strain>
    </source>
</reference>
<sequence length="199" mass="20731">MMKKTTKAALAVAAAGAVLLGGSGTLAKWTDSTTLTSAAVQSGTLDLGACVTTSGGGWYSQVYVNAPTNPNPLVYIPDITTYRLKPGFNYTYFCDSKVLATGPRLRANVTVDKTKLSGGLATASVDLRTYVTDQSNNLLYDSTAPTPNLIPVTSALNNTNLTAQVLFTIYPADTTSSGLTLNTTALTIDVKQLGLTPAP</sequence>
<dbReference type="InterPro" id="IPR023833">
    <property type="entry name" value="Signal_pept_SipW-depend-type"/>
</dbReference>
<protein>
    <recommendedName>
        <fullName evidence="4">Alternate-type signal peptide domain-containing protein</fullName>
    </recommendedName>
</protein>
<dbReference type="NCBIfam" id="TIGR04088">
    <property type="entry name" value="cognate_SipW"/>
    <property type="match status" value="1"/>
</dbReference>
<dbReference type="NCBIfam" id="TIGR04089">
    <property type="entry name" value="exp_by_SipW_III"/>
    <property type="match status" value="1"/>
</dbReference>
<proteinExistence type="predicted"/>
<evidence type="ECO:0000313" key="3">
    <source>
        <dbReference type="Proteomes" id="UP000002204"/>
    </source>
</evidence>
<keyword evidence="1" id="KW-0732">Signal</keyword>
<dbReference type="InterPro" id="IPR024006">
    <property type="entry name" value="Alt_signal_exp_actinobact"/>
</dbReference>
<reference evidence="3" key="1">
    <citation type="submission" date="2005-03" db="EMBL/GenBank/DDBJ databases">
        <title>Comparison of the complete genome sequences of Rhodococcus erythropolis PR4 and Rhodococcus opacus B4.</title>
        <authorList>
            <person name="Takarada H."/>
            <person name="Sekine M."/>
            <person name="Hosoyama A."/>
            <person name="Yamada R."/>
            <person name="Fujisawa T."/>
            <person name="Omata S."/>
            <person name="Shimizu A."/>
            <person name="Tsukatani N."/>
            <person name="Tanikawa S."/>
            <person name="Fujita N."/>
            <person name="Harayama S."/>
        </authorList>
    </citation>
    <scope>NUCLEOTIDE SEQUENCE [LARGE SCALE GENOMIC DNA]</scope>
    <source>
        <strain evidence="3">PR4 / NBRC 100887</strain>
    </source>
</reference>
<feature type="signal peptide" evidence="1">
    <location>
        <begin position="1"/>
        <end position="27"/>
    </location>
</feature>
<gene>
    <name evidence="2" type="ordered locus">RER_14450</name>
</gene>
<dbReference type="HOGENOM" id="CLU_1371281_0_0_11"/>
<name>C0ZTI0_RHOE4</name>